<name>A0A2N9FTM5_FAGSY</name>
<dbReference type="AlphaFoldDB" id="A0A2N9FTM5"/>
<dbReference type="InterPro" id="IPR010028">
    <property type="entry name" value="Acid_phosphatase_pln"/>
</dbReference>
<dbReference type="GO" id="GO:0046961">
    <property type="term" value="F:proton-transporting ATPase activity, rotational mechanism"/>
    <property type="evidence" value="ECO:0007669"/>
    <property type="project" value="InterPro"/>
</dbReference>
<dbReference type="GO" id="GO:0033178">
    <property type="term" value="C:proton-transporting two-sector ATPase complex, catalytic domain"/>
    <property type="evidence" value="ECO:0007669"/>
    <property type="project" value="InterPro"/>
</dbReference>
<dbReference type="InterPro" id="IPR038495">
    <property type="entry name" value="ATPase_E_C"/>
</dbReference>
<evidence type="ECO:0000256" key="2">
    <source>
        <dbReference type="ARBA" id="ARBA00022448"/>
    </source>
</evidence>
<keyword evidence="4" id="KW-0406">Ion transport</keyword>
<dbReference type="SUPFAM" id="SSF160527">
    <property type="entry name" value="V-type ATPase subunit E-like"/>
    <property type="match status" value="1"/>
</dbReference>
<accession>A0A2N9FTM5</accession>
<dbReference type="Pfam" id="PF03767">
    <property type="entry name" value="Acid_phosphat_B"/>
    <property type="match status" value="1"/>
</dbReference>
<dbReference type="Gene3D" id="3.30.2320.30">
    <property type="entry name" value="ATP synthase, E subunit, C-terminal"/>
    <property type="match status" value="1"/>
</dbReference>
<dbReference type="NCBIfam" id="TIGR01675">
    <property type="entry name" value="plant-AP"/>
    <property type="match status" value="1"/>
</dbReference>
<dbReference type="GO" id="GO:0003993">
    <property type="term" value="F:acid phosphatase activity"/>
    <property type="evidence" value="ECO:0007669"/>
    <property type="project" value="InterPro"/>
</dbReference>
<dbReference type="InterPro" id="IPR036412">
    <property type="entry name" value="HAD-like_sf"/>
</dbReference>
<dbReference type="Pfam" id="PF01991">
    <property type="entry name" value="vATP-synt_E"/>
    <property type="match status" value="1"/>
</dbReference>
<keyword evidence="3" id="KW-0732">Signal</keyword>
<evidence type="ECO:0000313" key="5">
    <source>
        <dbReference type="EMBL" id="SPC90440.1"/>
    </source>
</evidence>
<comment type="similarity">
    <text evidence="1">Belongs to the V-ATPase E subunit family.</text>
</comment>
<proteinExistence type="inferred from homology"/>
<dbReference type="EMBL" id="OIVN01001147">
    <property type="protein sequence ID" value="SPC90440.1"/>
    <property type="molecule type" value="Genomic_DNA"/>
</dbReference>
<dbReference type="SUPFAM" id="SSF56784">
    <property type="entry name" value="HAD-like"/>
    <property type="match status" value="1"/>
</dbReference>
<dbReference type="InterPro" id="IPR005519">
    <property type="entry name" value="Acid_phosphat_B-like"/>
</dbReference>
<evidence type="ECO:0000256" key="1">
    <source>
        <dbReference type="ARBA" id="ARBA00005901"/>
    </source>
</evidence>
<keyword evidence="2" id="KW-0813">Transport</keyword>
<organism evidence="5">
    <name type="scientific">Fagus sylvatica</name>
    <name type="common">Beechnut</name>
    <dbReference type="NCBI Taxonomy" id="28930"/>
    <lineage>
        <taxon>Eukaryota</taxon>
        <taxon>Viridiplantae</taxon>
        <taxon>Streptophyta</taxon>
        <taxon>Embryophyta</taxon>
        <taxon>Tracheophyta</taxon>
        <taxon>Spermatophyta</taxon>
        <taxon>Magnoliopsida</taxon>
        <taxon>eudicotyledons</taxon>
        <taxon>Gunneridae</taxon>
        <taxon>Pentapetalae</taxon>
        <taxon>rosids</taxon>
        <taxon>fabids</taxon>
        <taxon>Fagales</taxon>
        <taxon>Fagaceae</taxon>
        <taxon>Fagus</taxon>
    </lineage>
</organism>
<dbReference type="Gene3D" id="3.40.50.1000">
    <property type="entry name" value="HAD superfamily/HAD-like"/>
    <property type="match status" value="1"/>
</dbReference>
<dbReference type="HAMAP" id="MF_00311">
    <property type="entry name" value="ATP_synth_E_arch"/>
    <property type="match status" value="1"/>
</dbReference>
<gene>
    <name evidence="5" type="ORF">FSB_LOCUS18322</name>
</gene>
<protein>
    <submittedName>
        <fullName evidence="5">Uncharacterized protein</fullName>
    </submittedName>
</protein>
<evidence type="ECO:0000256" key="3">
    <source>
        <dbReference type="ARBA" id="ARBA00022729"/>
    </source>
</evidence>
<dbReference type="InterPro" id="IPR023214">
    <property type="entry name" value="HAD_sf"/>
</dbReference>
<evidence type="ECO:0000256" key="4">
    <source>
        <dbReference type="ARBA" id="ARBA00023065"/>
    </source>
</evidence>
<dbReference type="CDD" id="cd07535">
    <property type="entry name" value="HAD_VSP"/>
    <property type="match status" value="1"/>
</dbReference>
<dbReference type="Gene3D" id="6.10.250.1620">
    <property type="match status" value="1"/>
</dbReference>
<sequence length="540" mass="61781">MIRAMVKRIREVFIYLFLALFCKANGVTSSWRGSLRHDHEDESYCLSWRLAVEVNNMRAWRTVPTQCREYIETYMIRGQYYHDLDFIINQISSYADEIAISGDGMDAWILDVDDTCISNIIYYQGKRYGCDPYDPQGFKAWAIKGGCPAIPAMLGLFKRLVQSGFKVILLTGRDEETLCQATTNNLHNQGFVGYQRLIMRTSANKGQKAVTFKSEIRQQLIEEGYRIWGNIGDQWSDLEGDFPGNRTFKLPNPMIRGKMEDKDVSKQIQQMVSFIRQEAEEKANEISVSAEEEFNIEKLQLVDADKKKIRQEYERKSKQVEIRKKIEYSMQLNASRIKVLQAQDDVVNSMKESASKELLRVSGNKNTYKKLLKSLIVQSLLRLKEPAVLLRCREVDRKLVESVLEDAKREYADKAKVHAPQVTLDNVYLPPPPSKVDSHETFCSGGVVLASQDGKIVCENTLDARLDVVFRQKLPEATCLLSDGINTNTFSSFFKTYFISIKLLAHDPKAPSRISIWNFSLPFHQFLLRTGACMFPSSAA</sequence>
<reference evidence="5" key="1">
    <citation type="submission" date="2018-02" db="EMBL/GenBank/DDBJ databases">
        <authorList>
            <person name="Cohen D.B."/>
            <person name="Kent A.D."/>
        </authorList>
    </citation>
    <scope>NUCLEOTIDE SEQUENCE</scope>
</reference>
<dbReference type="InterPro" id="IPR002842">
    <property type="entry name" value="ATPase_V1_Esu"/>
</dbReference>
<dbReference type="PANTHER" id="PTHR45715">
    <property type="entry name" value="ATPASE H+-TRANSPORTING V1 SUBUNIT E1A-RELATED"/>
    <property type="match status" value="1"/>
</dbReference>